<protein>
    <recommendedName>
        <fullName evidence="4">Antitoxin</fullName>
    </recommendedName>
</protein>
<dbReference type="RefSeq" id="WP_344426195.1">
    <property type="nucleotide sequence ID" value="NZ_BAAAQK010000028.1"/>
</dbReference>
<evidence type="ECO:0008006" key="4">
    <source>
        <dbReference type="Google" id="ProtNLM"/>
    </source>
</evidence>
<dbReference type="Gene3D" id="1.10.1220.170">
    <property type="match status" value="1"/>
</dbReference>
<comment type="caution">
    <text evidence="2">The sequence shown here is derived from an EMBL/GenBank/DDBJ whole genome shotgun (WGS) entry which is preliminary data.</text>
</comment>
<sequence length="102" mass="10830">MSEQPASVSADALHAVGEQAASWEQAVRRAESGETVAVLAHGRHVADVVPSGEIERLRETIDVLSDTDLLRDLTAGLADLRAGRVVSADEVATDLKRRSAQT</sequence>
<accession>A0ABN2NM04</accession>
<dbReference type="InterPro" id="IPR036165">
    <property type="entry name" value="YefM-like_sf"/>
</dbReference>
<organism evidence="2 3">
    <name type="scientific">Pseudonocardia ailaonensis</name>
    <dbReference type="NCBI Taxonomy" id="367279"/>
    <lineage>
        <taxon>Bacteria</taxon>
        <taxon>Bacillati</taxon>
        <taxon>Actinomycetota</taxon>
        <taxon>Actinomycetes</taxon>
        <taxon>Pseudonocardiales</taxon>
        <taxon>Pseudonocardiaceae</taxon>
        <taxon>Pseudonocardia</taxon>
    </lineage>
</organism>
<dbReference type="EMBL" id="BAAAQK010000028">
    <property type="protein sequence ID" value="GAA1875159.1"/>
    <property type="molecule type" value="Genomic_DNA"/>
</dbReference>
<gene>
    <name evidence="2" type="ORF">GCM10009836_65500</name>
</gene>
<evidence type="ECO:0000313" key="2">
    <source>
        <dbReference type="EMBL" id="GAA1875159.1"/>
    </source>
</evidence>
<dbReference type="Proteomes" id="UP001500449">
    <property type="component" value="Unassembled WGS sequence"/>
</dbReference>
<keyword evidence="3" id="KW-1185">Reference proteome</keyword>
<proteinExistence type="inferred from homology"/>
<comment type="similarity">
    <text evidence="1">Belongs to the phD/YefM antitoxin family.</text>
</comment>
<name>A0ABN2NM04_9PSEU</name>
<reference evidence="2 3" key="1">
    <citation type="journal article" date="2019" name="Int. J. Syst. Evol. Microbiol.">
        <title>The Global Catalogue of Microorganisms (GCM) 10K type strain sequencing project: providing services to taxonomists for standard genome sequencing and annotation.</title>
        <authorList>
            <consortium name="The Broad Institute Genomics Platform"/>
            <consortium name="The Broad Institute Genome Sequencing Center for Infectious Disease"/>
            <person name="Wu L."/>
            <person name="Ma J."/>
        </authorList>
    </citation>
    <scope>NUCLEOTIDE SEQUENCE [LARGE SCALE GENOMIC DNA]</scope>
    <source>
        <strain evidence="2 3">JCM 16009</strain>
    </source>
</reference>
<evidence type="ECO:0000256" key="1">
    <source>
        <dbReference type="ARBA" id="ARBA00009981"/>
    </source>
</evidence>
<dbReference type="SUPFAM" id="SSF143120">
    <property type="entry name" value="YefM-like"/>
    <property type="match status" value="1"/>
</dbReference>
<evidence type="ECO:0000313" key="3">
    <source>
        <dbReference type="Proteomes" id="UP001500449"/>
    </source>
</evidence>